<dbReference type="InterPro" id="IPR011051">
    <property type="entry name" value="RmlC_Cupin_sf"/>
</dbReference>
<dbReference type="eggNOG" id="COG0662">
    <property type="taxonomic scope" value="Bacteria"/>
</dbReference>
<reference evidence="2 3" key="1">
    <citation type="submission" date="2013-09" db="EMBL/GenBank/DDBJ databases">
        <title>Whole genome shotgun sequence of Vibrio proteolyticus NBRC 13287.</title>
        <authorList>
            <person name="Isaki S."/>
            <person name="Hosoyama A."/>
            <person name="Numata M."/>
            <person name="Hashimoto M."/>
            <person name="Hosoyama Y."/>
            <person name="Tsuchikane K."/>
            <person name="Noguchi M."/>
            <person name="Hirakata S."/>
            <person name="Ichikawa N."/>
            <person name="Ohji S."/>
            <person name="Yamazoe A."/>
            <person name="Fujita N."/>
        </authorList>
    </citation>
    <scope>NUCLEOTIDE SEQUENCE [LARGE SCALE GENOMIC DNA]</scope>
    <source>
        <strain evidence="2 3">NBRC 13287</strain>
    </source>
</reference>
<keyword evidence="3" id="KW-1185">Reference proteome</keyword>
<feature type="domain" description="Cupin type-2" evidence="1">
    <location>
        <begin position="35"/>
        <end position="105"/>
    </location>
</feature>
<dbReference type="Pfam" id="PF07883">
    <property type="entry name" value="Cupin_2"/>
    <property type="match status" value="1"/>
</dbReference>
<dbReference type="InterPro" id="IPR014710">
    <property type="entry name" value="RmlC-like_jellyroll"/>
</dbReference>
<dbReference type="AlphaFoldDB" id="U3BPA6"/>
<dbReference type="Gene3D" id="2.60.120.10">
    <property type="entry name" value="Jelly Rolls"/>
    <property type="match status" value="1"/>
</dbReference>
<dbReference type="InterPro" id="IPR013096">
    <property type="entry name" value="Cupin_2"/>
</dbReference>
<dbReference type="STRING" id="1219065.VPR01S_13_00320"/>
<proteinExistence type="predicted"/>
<dbReference type="RefSeq" id="WP_021706339.1">
    <property type="nucleotide sequence ID" value="NZ_BATJ01000013.1"/>
</dbReference>
<evidence type="ECO:0000259" key="1">
    <source>
        <dbReference type="Pfam" id="PF07883"/>
    </source>
</evidence>
<organism evidence="2 3">
    <name type="scientific">Vibrio proteolyticus NBRC 13287</name>
    <dbReference type="NCBI Taxonomy" id="1219065"/>
    <lineage>
        <taxon>Bacteria</taxon>
        <taxon>Pseudomonadati</taxon>
        <taxon>Pseudomonadota</taxon>
        <taxon>Gammaproteobacteria</taxon>
        <taxon>Vibrionales</taxon>
        <taxon>Vibrionaceae</taxon>
        <taxon>Vibrio</taxon>
    </lineage>
</organism>
<protein>
    <recommendedName>
        <fullName evidence="1">Cupin type-2 domain-containing protein</fullName>
    </recommendedName>
</protein>
<accession>U3BPA6</accession>
<sequence>MSQPFSLLANLPVDLSEEVFEDVLRHDTLRIERIVSKGHSSPPNHWYDQTEHEWVLLLAGAGRILYADNREVTLRAGDCLNIPAHTRHRVSWTDPNTETIWLAIFYS</sequence>
<comment type="caution">
    <text evidence="2">The sequence shown here is derived from an EMBL/GenBank/DDBJ whole genome shotgun (WGS) entry which is preliminary data.</text>
</comment>
<evidence type="ECO:0000313" key="2">
    <source>
        <dbReference type="EMBL" id="GAD68368.1"/>
    </source>
</evidence>
<dbReference type="EMBL" id="BATJ01000013">
    <property type="protein sequence ID" value="GAD68368.1"/>
    <property type="molecule type" value="Genomic_DNA"/>
</dbReference>
<dbReference type="SUPFAM" id="SSF51182">
    <property type="entry name" value="RmlC-like cupins"/>
    <property type="match status" value="1"/>
</dbReference>
<dbReference type="CDD" id="cd06981">
    <property type="entry name" value="cupin_reut_a1446"/>
    <property type="match status" value="1"/>
</dbReference>
<dbReference type="Proteomes" id="UP000016570">
    <property type="component" value="Unassembled WGS sequence"/>
</dbReference>
<name>U3BPA6_VIBPR</name>
<gene>
    <name evidence="2" type="ORF">VPR01S_13_00320</name>
</gene>
<evidence type="ECO:0000313" key="3">
    <source>
        <dbReference type="Proteomes" id="UP000016570"/>
    </source>
</evidence>